<protein>
    <submittedName>
        <fullName evidence="2">Uncharacterized protein</fullName>
    </submittedName>
</protein>
<dbReference type="Gramene" id="evm.model.01.125">
    <property type="protein sequence ID" value="cds.evm.model.01.125"/>
    <property type="gene ID" value="evm.TU.01.125"/>
</dbReference>
<dbReference type="EMBL" id="UZAU01000006">
    <property type="status" value="NOT_ANNOTATED_CDS"/>
    <property type="molecule type" value="Genomic_DNA"/>
</dbReference>
<reference evidence="2" key="2">
    <citation type="submission" date="2021-03" db="UniProtKB">
        <authorList>
            <consortium name="EnsemblPlants"/>
        </authorList>
    </citation>
    <scope>IDENTIFICATION</scope>
</reference>
<evidence type="ECO:0000313" key="3">
    <source>
        <dbReference type="Proteomes" id="UP000596661"/>
    </source>
</evidence>
<keyword evidence="3" id="KW-1185">Reference proteome</keyword>
<dbReference type="Proteomes" id="UP000596661">
    <property type="component" value="Chromosome 1"/>
</dbReference>
<evidence type="ECO:0000313" key="2">
    <source>
        <dbReference type="EnsemblPlants" id="cds.evm.model.01.125"/>
    </source>
</evidence>
<proteinExistence type="predicted"/>
<organism evidence="2 3">
    <name type="scientific">Cannabis sativa</name>
    <name type="common">Hemp</name>
    <name type="synonym">Marijuana</name>
    <dbReference type="NCBI Taxonomy" id="3483"/>
    <lineage>
        <taxon>Eukaryota</taxon>
        <taxon>Viridiplantae</taxon>
        <taxon>Streptophyta</taxon>
        <taxon>Embryophyta</taxon>
        <taxon>Tracheophyta</taxon>
        <taxon>Spermatophyta</taxon>
        <taxon>Magnoliopsida</taxon>
        <taxon>eudicotyledons</taxon>
        <taxon>Gunneridae</taxon>
        <taxon>Pentapetalae</taxon>
        <taxon>rosids</taxon>
        <taxon>fabids</taxon>
        <taxon>Rosales</taxon>
        <taxon>Cannabaceae</taxon>
        <taxon>Cannabis</taxon>
    </lineage>
</organism>
<dbReference type="AlphaFoldDB" id="A0A803NG82"/>
<accession>A0A803NG82</accession>
<feature type="signal peptide" evidence="1">
    <location>
        <begin position="1"/>
        <end position="18"/>
    </location>
</feature>
<keyword evidence="1" id="KW-0732">Signal</keyword>
<sequence>MSWLWQLTALMLVLGSDASPPKGVCGGGGYSYDGRLVLGCGFACRGFLSSPIMVSGIHLDPLAFVNLV</sequence>
<dbReference type="EnsemblPlants" id="evm.model.01.125">
    <property type="protein sequence ID" value="cds.evm.model.01.125"/>
    <property type="gene ID" value="evm.TU.01.125"/>
</dbReference>
<feature type="chain" id="PRO_5030587322" evidence="1">
    <location>
        <begin position="19"/>
        <end position="68"/>
    </location>
</feature>
<name>A0A803NG82_CANSA</name>
<reference evidence="2" key="1">
    <citation type="submission" date="2018-11" db="EMBL/GenBank/DDBJ databases">
        <authorList>
            <person name="Grassa J C."/>
        </authorList>
    </citation>
    <scope>NUCLEOTIDE SEQUENCE [LARGE SCALE GENOMIC DNA]</scope>
</reference>
<evidence type="ECO:0000256" key="1">
    <source>
        <dbReference type="SAM" id="SignalP"/>
    </source>
</evidence>